<dbReference type="PANTHER" id="PTHR23193">
    <property type="entry name" value="NUCLEAR PORE COMPLEX PROTEIN NUP"/>
    <property type="match status" value="1"/>
</dbReference>
<dbReference type="PANTHER" id="PTHR23193:SF23">
    <property type="entry name" value="NUCLEAR PORE COMPLEX PROTEIN NUP153"/>
    <property type="match status" value="1"/>
</dbReference>
<dbReference type="GO" id="GO:0006405">
    <property type="term" value="P:RNA export from nucleus"/>
    <property type="evidence" value="ECO:0007669"/>
    <property type="project" value="TreeGrafter"/>
</dbReference>
<evidence type="ECO:0000256" key="3">
    <source>
        <dbReference type="ARBA" id="ARBA00023242"/>
    </source>
</evidence>
<sequence>MHADYSSISASIRARSCKVAPTLAPTGKFIVPGPATLAQIEKERAEAKAREERELSERLARSQGSEARNTPTPSRATPTRFNFRSSLSYDSPTSLKKSLELFRPSPSPASPSKSSPAKSSPVLPRFSSHDPSPKLFRRQTSRELRPEYQRASMSFSQSASAPAANVGADVPSILAEELSFKALSQGAEGPKKLKLLPNPWPTDDVPPASVTLLSIASKSGLLAAAGPETLVLASTEKVRKAFQEKAGEWDVITDFAPDATLPVPKLRHVAFSSEGDFLVISAENGGGLAVFDPKELLKGNQKPGNEIATDKQPIRALLSNPIAEMEHIFAAILDNGKLCLIDVASGKTSTLREDGVVCASWSTRGKALAVGLEDGTGVLYLNDGTQKGVIPRPPALNGGFTYCGLVWLANDEFFIVHFPKKSAIDTGEPEEARYHYVRSNKGWTSFSFHPTPEEPILPAWDAPTRAFPPRLSVTRLRSWEPDLDDLLILTNSHSDTIVTVTSASQELSRGGPVNEYTMTELNEGQGAQVPRRVFGEEGDSLLIGEALDLSATEKLMRPIATNEEITEAPHPLPAYVFLTHQGILSAYWVVWNRSIAEGKRYPGLVAPDSSAVPAPQPTPSKIPTPGGSGGLFGKPPAAPAFGAPSTPSAPKFGASPFGSTTPAASFGKPAFGAPSTPAFGQASQPSATPFGQPTKPAFGAPSAMGSSNPFSQPAGSTTPAFGQSSKPSLGAATGSTQPAFGQTGKPAFGAPSASGAPAFGAASGIAKPSPWGSASPQASSTPANPFSGGGSSGFAKFGQPTPGAGSASPFGGANSASPFGGAAAGRSGFAGLGQQKASPFGAASGGQSGFASLGQQKSAFGGGASTATPNLKEEPSFGSTVTVGSNNGSTLPSFGNAAQQSGSIFGQKTTNSFGTNSSFASTDSGTDAQQRKRDESTPTPQPPSGMNGMGSGGFKLGSTFKGDGTAKDDLPKPAAPGGSFFGSGFASMVPNAGLQPKTPGGDGSTTPLSPPKKTSYFPGTTPQVPPPTKKEPQEDAPLPPDFTKTAKKTEPVDDAPLPPDFVTSKPKSQPADDPLPPDFLPKKASKSADEPLAGSPGVKVEVPSSSPEAVPLDDDDEEEFSGSEEGEEGDEDEEEGSQEEEEYSDEEEDEEDEEEDDDRPLPMTLGNHKIERPPSESKPSFSPERIDPGKSNMGSLFPPTPAPAKSESVQPSSLFGAKAAPQATSSQPLFGQPAAKSAPLFPSSQQAKPAQTPSFQPSRAQANLRSPSPVRPSSQTSHRPTTRREPSAPGSSLSASFQQSKPPTPQVSDLEDQEDERIRAQLAQEIEPSRTLEDFVAHQKYAGTSEKTGHAAQIEAIYKDINGMVDALGWNARSIKSFTTYHKQPQPGHKVDRQTLEDVQADGKDGAWYEQFALCEIKDLQDLEDNLSKELDDGRIQNVHDKLVQLRRLILEKAKLMTRINDIRRQIINRKDPEKVETTRKAALPKDLADTQKALRADYAKLLTLLSQAEEAAILLRSRLASHAAGAGNTTAVPSMDAVKKTIVKMTALAERRNNDIALLESQMRRVGLDSRPPSSPANGAATSNTITVGATTPRRRTDLRKSIASTPFTTPPTRAKMSLSDLNRRALTPEVKDDTPSKGYGLFYDASETPGGNELARLSDMVDDNIEELRQTARRRKAVASGLRKVLLERGVKSTTVA</sequence>
<feature type="compositionally biased region" description="Polar residues" evidence="5">
    <location>
        <begin position="63"/>
        <end position="96"/>
    </location>
</feature>
<feature type="compositionally biased region" description="Low complexity" evidence="5">
    <location>
        <begin position="975"/>
        <end position="987"/>
    </location>
</feature>
<dbReference type="InterPro" id="IPR015943">
    <property type="entry name" value="WD40/YVTN_repeat-like_dom_sf"/>
</dbReference>
<feature type="coiled-coil region" evidence="4">
    <location>
        <begin position="1417"/>
        <end position="1466"/>
    </location>
</feature>
<feature type="compositionally biased region" description="Acidic residues" evidence="5">
    <location>
        <begin position="1111"/>
        <end position="1158"/>
    </location>
</feature>
<dbReference type="Pfam" id="PF16755">
    <property type="entry name" value="Beta-prop_NUP159_NUP214"/>
    <property type="match status" value="1"/>
</dbReference>
<evidence type="ECO:0000256" key="5">
    <source>
        <dbReference type="SAM" id="MobiDB-lite"/>
    </source>
</evidence>
<evidence type="ECO:0000256" key="1">
    <source>
        <dbReference type="ARBA" id="ARBA00004123"/>
    </source>
</evidence>
<reference evidence="7" key="1">
    <citation type="submission" date="2022-10" db="EMBL/GenBank/DDBJ databases">
        <title>Tapping the CABI collections for fungal endophytes: first genome assemblies for Collariella, Neodidymelliopsis, Ascochyta clinopodiicola, Didymella pomorum, Didymosphaeria variabile, Neocosmospora piperis and Neocucurbitaria cava.</title>
        <authorList>
            <person name="Hill R."/>
        </authorList>
    </citation>
    <scope>NUCLEOTIDE SEQUENCE</scope>
    <source>
        <strain evidence="7">IMI 355091</strain>
    </source>
</reference>
<dbReference type="InterPro" id="IPR026054">
    <property type="entry name" value="Nucleoporin"/>
</dbReference>
<dbReference type="Proteomes" id="UP001140510">
    <property type="component" value="Unassembled WGS sequence"/>
</dbReference>
<dbReference type="InterPro" id="IPR039462">
    <property type="entry name" value="Nup159/Nup146_N"/>
</dbReference>
<dbReference type="GO" id="GO:0005643">
    <property type="term" value="C:nuclear pore"/>
    <property type="evidence" value="ECO:0007669"/>
    <property type="project" value="TreeGrafter"/>
</dbReference>
<evidence type="ECO:0000256" key="2">
    <source>
        <dbReference type="ARBA" id="ARBA00022448"/>
    </source>
</evidence>
<feature type="compositionally biased region" description="Low complexity" evidence="5">
    <location>
        <begin position="639"/>
        <end position="650"/>
    </location>
</feature>
<protein>
    <recommendedName>
        <fullName evidence="6">Nucleoporin Nup159/Nup146 N-terminal domain-containing protein</fullName>
    </recommendedName>
</protein>
<feature type="compositionally biased region" description="Low complexity" evidence="5">
    <location>
        <begin position="793"/>
        <end position="833"/>
    </location>
</feature>
<evidence type="ECO:0000259" key="6">
    <source>
        <dbReference type="Pfam" id="PF16755"/>
    </source>
</evidence>
<accession>A0A9W8ZH04</accession>
<organism evidence="7 8">
    <name type="scientific">Didymella pomorum</name>
    <dbReference type="NCBI Taxonomy" id="749634"/>
    <lineage>
        <taxon>Eukaryota</taxon>
        <taxon>Fungi</taxon>
        <taxon>Dikarya</taxon>
        <taxon>Ascomycota</taxon>
        <taxon>Pezizomycotina</taxon>
        <taxon>Dothideomycetes</taxon>
        <taxon>Pleosporomycetidae</taxon>
        <taxon>Pleosporales</taxon>
        <taxon>Pleosporineae</taxon>
        <taxon>Didymellaceae</taxon>
        <taxon>Didymella</taxon>
    </lineage>
</organism>
<keyword evidence="2" id="KW-0813">Transport</keyword>
<dbReference type="GO" id="GO:0008139">
    <property type="term" value="F:nuclear localization sequence binding"/>
    <property type="evidence" value="ECO:0007669"/>
    <property type="project" value="TreeGrafter"/>
</dbReference>
<feature type="compositionally biased region" description="Polar residues" evidence="5">
    <location>
        <begin position="1289"/>
        <end position="1301"/>
    </location>
</feature>
<dbReference type="OrthoDB" id="248320at2759"/>
<proteinExistence type="predicted"/>
<feature type="region of interest" description="Disordered" evidence="5">
    <location>
        <begin position="607"/>
        <end position="1315"/>
    </location>
</feature>
<dbReference type="Gene3D" id="2.130.10.10">
    <property type="entry name" value="YVTN repeat-like/Quinoprotein amine dehydrogenase"/>
    <property type="match status" value="1"/>
</dbReference>
<feature type="compositionally biased region" description="Polar residues" evidence="5">
    <location>
        <begin position="772"/>
        <end position="784"/>
    </location>
</feature>
<comment type="caution">
    <text evidence="7">The sequence shown here is derived from an EMBL/GenBank/DDBJ whole genome shotgun (WGS) entry which is preliminary data.</text>
</comment>
<feature type="compositionally biased region" description="Basic and acidic residues" evidence="5">
    <location>
        <begin position="41"/>
        <end position="60"/>
    </location>
</feature>
<gene>
    <name evidence="7" type="ORF">N0V91_005488</name>
</gene>
<feature type="compositionally biased region" description="Low complexity" evidence="5">
    <location>
        <begin position="110"/>
        <end position="121"/>
    </location>
</feature>
<keyword evidence="8" id="KW-1185">Reference proteome</keyword>
<dbReference type="EMBL" id="JAPEVA010000037">
    <property type="protein sequence ID" value="KAJ4405126.1"/>
    <property type="molecule type" value="Genomic_DNA"/>
</dbReference>
<comment type="subcellular location">
    <subcellularLocation>
        <location evidence="1">Nucleus</location>
    </subcellularLocation>
</comment>
<evidence type="ECO:0000256" key="4">
    <source>
        <dbReference type="SAM" id="Coils"/>
    </source>
</evidence>
<feature type="region of interest" description="Disordered" evidence="5">
    <location>
        <begin position="41"/>
        <end position="141"/>
    </location>
</feature>
<evidence type="ECO:0000313" key="7">
    <source>
        <dbReference type="EMBL" id="KAJ4405126.1"/>
    </source>
</evidence>
<feature type="compositionally biased region" description="Polar residues" evidence="5">
    <location>
        <begin position="877"/>
        <end position="928"/>
    </location>
</feature>
<keyword evidence="3" id="KW-0539">Nucleus</keyword>
<keyword evidence="4" id="KW-0175">Coiled coil</keyword>
<feature type="compositionally biased region" description="Polar residues" evidence="5">
    <location>
        <begin position="1242"/>
        <end position="1279"/>
    </location>
</feature>
<feature type="compositionally biased region" description="Polar residues" evidence="5">
    <location>
        <begin position="681"/>
        <end position="691"/>
    </location>
</feature>
<dbReference type="GO" id="GO:0006606">
    <property type="term" value="P:protein import into nucleus"/>
    <property type="evidence" value="ECO:0007669"/>
    <property type="project" value="TreeGrafter"/>
</dbReference>
<feature type="compositionally biased region" description="Low complexity" evidence="5">
    <location>
        <begin position="746"/>
        <end position="764"/>
    </location>
</feature>
<dbReference type="GO" id="GO:0017056">
    <property type="term" value="F:structural constituent of nuclear pore"/>
    <property type="evidence" value="ECO:0007669"/>
    <property type="project" value="TreeGrafter"/>
</dbReference>
<feature type="compositionally biased region" description="Polar residues" evidence="5">
    <location>
        <begin position="704"/>
        <end position="740"/>
    </location>
</feature>
<feature type="domain" description="Nucleoporin Nup159/Nup146 N-terminal" evidence="6">
    <location>
        <begin position="206"/>
        <end position="584"/>
    </location>
</feature>
<name>A0A9W8ZH04_9PLEO</name>
<dbReference type="SUPFAM" id="SSF117289">
    <property type="entry name" value="Nucleoporin domain"/>
    <property type="match status" value="1"/>
</dbReference>
<evidence type="ECO:0000313" key="8">
    <source>
        <dbReference type="Proteomes" id="UP001140510"/>
    </source>
</evidence>